<protein>
    <submittedName>
        <fullName evidence="6">Helicase-like protein</fullName>
    </submittedName>
</protein>
<feature type="domain" description="Helicase ATP-binding" evidence="4">
    <location>
        <begin position="100"/>
        <end position="310"/>
    </location>
</feature>
<dbReference type="PROSITE" id="PS51194">
    <property type="entry name" value="HELICASE_CTER"/>
    <property type="match status" value="1"/>
</dbReference>
<keyword evidence="6" id="KW-0347">Helicase</keyword>
<evidence type="ECO:0000313" key="6">
    <source>
        <dbReference type="EMBL" id="SOC43802.1"/>
    </source>
</evidence>
<dbReference type="Gene3D" id="3.40.50.300">
    <property type="entry name" value="P-loop containing nucleotide triphosphate hydrolases"/>
    <property type="match status" value="2"/>
</dbReference>
<dbReference type="PROSITE" id="PS51192">
    <property type="entry name" value="HELICASE_ATP_BIND_1"/>
    <property type="match status" value="1"/>
</dbReference>
<dbReference type="EMBL" id="OBQF01000005">
    <property type="protein sequence ID" value="SOC43802.1"/>
    <property type="molecule type" value="Genomic_DNA"/>
</dbReference>
<dbReference type="GO" id="GO:0043138">
    <property type="term" value="F:3'-5' DNA helicase activity"/>
    <property type="evidence" value="ECO:0007669"/>
    <property type="project" value="TreeGrafter"/>
</dbReference>
<keyword evidence="2" id="KW-0067">ATP-binding</keyword>
<feature type="coiled-coil region" evidence="3">
    <location>
        <begin position="1256"/>
        <end position="1290"/>
    </location>
</feature>
<accession>A0A285UPQ5</accession>
<dbReference type="InterPro" id="IPR001650">
    <property type="entry name" value="Helicase_C-like"/>
</dbReference>
<gene>
    <name evidence="6" type="ORF">SAMN05878391_2113</name>
</gene>
<feature type="domain" description="Helicase C-terminal" evidence="5">
    <location>
        <begin position="868"/>
        <end position="1049"/>
    </location>
</feature>
<dbReference type="RefSeq" id="WP_179647190.1">
    <property type="nucleotide sequence ID" value="NZ_OBQF01000005.1"/>
</dbReference>
<dbReference type="SUPFAM" id="SSF52540">
    <property type="entry name" value="P-loop containing nucleoside triphosphate hydrolases"/>
    <property type="match status" value="2"/>
</dbReference>
<dbReference type="InterPro" id="IPR014001">
    <property type="entry name" value="Helicase_ATP-bd"/>
</dbReference>
<dbReference type="Proteomes" id="UP000219412">
    <property type="component" value="Unassembled WGS sequence"/>
</dbReference>
<dbReference type="GO" id="GO:0006289">
    <property type="term" value="P:nucleotide-excision repair"/>
    <property type="evidence" value="ECO:0007669"/>
    <property type="project" value="TreeGrafter"/>
</dbReference>
<reference evidence="7" key="1">
    <citation type="submission" date="2017-08" db="EMBL/GenBank/DDBJ databases">
        <authorList>
            <person name="Varghese N."/>
            <person name="Submissions S."/>
        </authorList>
    </citation>
    <scope>NUCLEOTIDE SEQUENCE [LARGE SCALE GENOMIC DNA]</scope>
    <source>
        <strain evidence="7">DSM 23173</strain>
    </source>
</reference>
<dbReference type="Pfam" id="PF09369">
    <property type="entry name" value="MZB"/>
    <property type="match status" value="1"/>
</dbReference>
<dbReference type="GO" id="GO:0003676">
    <property type="term" value="F:nucleic acid binding"/>
    <property type="evidence" value="ECO:0007669"/>
    <property type="project" value="InterPro"/>
</dbReference>
<organism evidence="6 7">
    <name type="scientific">Salinicoccus kekensis</name>
    <dbReference type="NCBI Taxonomy" id="714307"/>
    <lineage>
        <taxon>Bacteria</taxon>
        <taxon>Bacillati</taxon>
        <taxon>Bacillota</taxon>
        <taxon>Bacilli</taxon>
        <taxon>Bacillales</taxon>
        <taxon>Staphylococcaceae</taxon>
        <taxon>Salinicoccus</taxon>
    </lineage>
</organism>
<dbReference type="InterPro" id="IPR018973">
    <property type="entry name" value="MZB"/>
</dbReference>
<dbReference type="Pfam" id="PF00270">
    <property type="entry name" value="DEAD"/>
    <property type="match status" value="1"/>
</dbReference>
<keyword evidence="6" id="KW-0378">Hydrolase</keyword>
<evidence type="ECO:0000256" key="3">
    <source>
        <dbReference type="SAM" id="Coils"/>
    </source>
</evidence>
<keyword evidence="3" id="KW-0175">Coiled coil</keyword>
<keyword evidence="1" id="KW-0547">Nucleotide-binding</keyword>
<evidence type="ECO:0000259" key="4">
    <source>
        <dbReference type="PROSITE" id="PS51192"/>
    </source>
</evidence>
<evidence type="ECO:0000313" key="7">
    <source>
        <dbReference type="Proteomes" id="UP000219412"/>
    </source>
</evidence>
<dbReference type="InterPro" id="IPR011545">
    <property type="entry name" value="DEAD/DEAH_box_helicase_dom"/>
</dbReference>
<dbReference type="Pfam" id="PF00271">
    <property type="entry name" value="Helicase_C"/>
    <property type="match status" value="1"/>
</dbReference>
<dbReference type="SMART" id="SM00490">
    <property type="entry name" value="HELICc"/>
    <property type="match status" value="1"/>
</dbReference>
<dbReference type="SMART" id="SM00487">
    <property type="entry name" value="DEXDc"/>
    <property type="match status" value="1"/>
</dbReference>
<dbReference type="InterPro" id="IPR027417">
    <property type="entry name" value="P-loop_NTPase"/>
</dbReference>
<proteinExistence type="predicted"/>
<dbReference type="GO" id="GO:0005524">
    <property type="term" value="F:ATP binding"/>
    <property type="evidence" value="ECO:0007669"/>
    <property type="project" value="UniProtKB-KW"/>
</dbReference>
<sequence length="1541" mass="178164">MFKPLKESQRIVNDYKEFMKTGRYIKHPFYNKLFAEALEQEEIGKGPYLEVTDSFTKGRSLNALIHEGVLNADYQLLNNSKHKAVHLNRPLYSHQEKAFEVIGTNNKSAVVTTGTGSGKTESFLYPILNELMNENAQGTLGPGVRALIVYPMNALANDQMKRFRELLANYPDITFGAYTGETKYKEESAINHYNAQYKSDPLENEIISREKMKESPPNILISNYAMLEYLLLRPGDEMFFSGPHSKEWKYIVLDEAHTYYGALGIEISMLLSRLKEAINTKDLNYILTSATLGDQKSVDDIVNYANNLTGSNSFDRESVIFSKREKIKGSPKIVDFPREIYKRINEGLKNASQEEHIRILKEELDYLDIPHREETVEELIFNLVTNDAFYFKIKNILAEKMSVKDITNTLNITDDDLQNFVDVASKAIKEGIKPFDARYHMFIKTIEGCYISFGKKPELKLSPSKTNKEGARYYQISICKYCGEIYLKGSIHNGIFIQSEEYESEYLLTNSIDGYKDNKDYKIFNIDTFSGKVIPINQITNNRFETDRTYHKYIVTKESEKNILFKCLSCTSSDTRSGITMDFYFPQMSSTSVIGSSLFESLPSSETKKVESNHSKGGFFKPIKKRTEVIKRPKQYLTFSDSRQQAARYASYFSYTYQNIFKKRLLMKALDIATTENPGQTEFKFHLIARILSGLIESKMKSEDQNFRPQKEAIKTLLYEYVSRDRNSLVQLGIIDMKINFSELLEMNEDLFIEGFTNKDKNDFFNYLLRPFIVNYAIEVPQEFQSQDLEDIFRVKKRQFVSNYSAGKIKGFISQHKNNKSTKMIRDLTKIETEDRIQEFLEGFFEFIKELKLEDWPLIINKDGEKYQLSNRDIKIKDMRNEDCYQCNSCHKIQYSSLTDYCINCHRFNVLNKTNPSQIQSNSHYYKIYTTNETVPMVIKEHTAQLSPDQARDYQNKFITKEINILSCSTTFEMGVDVGDLETVFMRNIPPSPANYIQRAGRAGRSSQAAAFSLTYSNLTSHDMNYFNNPESLIKGRISPPVFDRDNYKIAMRHANSLVIAAYFKKYPEFFTENKIDSFFNEEGISLFIDFIGDQKDILAKRIKEILPDALKKYSTEYVEQLVDEENSPILESYEKYKIELKELSELYDELVMKRKTGELMNVDKAMISLKSTGIIQYMSRSNIIPKYGFPVDTVELETSFTKDSNNTLRLSRDLSQAINEYAPDSEVIADGYIYKSRYINLPPKKNIGLPSYVYIKCSNEECKHLNIVKDQLKEKLSKCSLCKEELNEKQQKRLIIPEFGFTSEDRIEKATTKTPHRTKRSSVYYLEGKEKESYDKLSAYNIQMRSTKDDELAVINTSEFIICNECGYGLLDDRQAKKKSHKNKWGRDCEGSFSRKSLGHIFKTDVILLKLNIDLDFYDALGVLYALLDTMSANLGIERRDISGTVEYLGEKNKRTVRFVLYDKVPGGAGHVKRLYERTDAEVQEIFTRAYDKLSKCKCTEDTSCYSCLRNYENQHFHEHLTRIGALSALKSIMGNTTLI</sequence>
<name>A0A285UPQ5_9STAP</name>
<evidence type="ECO:0000256" key="1">
    <source>
        <dbReference type="ARBA" id="ARBA00022741"/>
    </source>
</evidence>
<evidence type="ECO:0000256" key="2">
    <source>
        <dbReference type="ARBA" id="ARBA00022840"/>
    </source>
</evidence>
<dbReference type="GO" id="GO:0036297">
    <property type="term" value="P:interstrand cross-link repair"/>
    <property type="evidence" value="ECO:0007669"/>
    <property type="project" value="TreeGrafter"/>
</dbReference>
<keyword evidence="7" id="KW-1185">Reference proteome</keyword>
<dbReference type="PANTHER" id="PTHR47957">
    <property type="entry name" value="ATP-DEPENDENT HELICASE HRQ1"/>
    <property type="match status" value="1"/>
</dbReference>
<evidence type="ECO:0000259" key="5">
    <source>
        <dbReference type="PROSITE" id="PS51194"/>
    </source>
</evidence>
<dbReference type="PANTHER" id="PTHR47957:SF3">
    <property type="entry name" value="ATP-DEPENDENT HELICASE HRQ1"/>
    <property type="match status" value="1"/>
</dbReference>